<evidence type="ECO:0000313" key="1">
    <source>
        <dbReference type="EMBL" id="PWZ36630.1"/>
    </source>
</evidence>
<proteinExistence type="predicted"/>
<dbReference type="AlphaFoldDB" id="A0A3L6FTR0"/>
<gene>
    <name evidence="1" type="ORF">Zm00014a_030764</name>
</gene>
<comment type="caution">
    <text evidence="1">The sequence shown here is derived from an EMBL/GenBank/DDBJ whole genome shotgun (WGS) entry which is preliminary data.</text>
</comment>
<organism evidence="1">
    <name type="scientific">Zea mays</name>
    <name type="common">Maize</name>
    <dbReference type="NCBI Taxonomy" id="4577"/>
    <lineage>
        <taxon>Eukaryota</taxon>
        <taxon>Viridiplantae</taxon>
        <taxon>Streptophyta</taxon>
        <taxon>Embryophyta</taxon>
        <taxon>Tracheophyta</taxon>
        <taxon>Spermatophyta</taxon>
        <taxon>Magnoliopsida</taxon>
        <taxon>Liliopsida</taxon>
        <taxon>Poales</taxon>
        <taxon>Poaceae</taxon>
        <taxon>PACMAD clade</taxon>
        <taxon>Panicoideae</taxon>
        <taxon>Andropogonodae</taxon>
        <taxon>Andropogoneae</taxon>
        <taxon>Tripsacinae</taxon>
        <taxon>Zea</taxon>
    </lineage>
</organism>
<protein>
    <submittedName>
        <fullName evidence="1">Uncharacterized protein</fullName>
    </submittedName>
</protein>
<reference evidence="1" key="1">
    <citation type="journal article" date="2018" name="Nat. Genet.">
        <title>Extensive intraspecific gene order and gene structural variations between Mo17 and other maize genomes.</title>
        <authorList>
            <person name="Sun S."/>
            <person name="Zhou Y."/>
            <person name="Chen J."/>
            <person name="Shi J."/>
            <person name="Zhao H."/>
            <person name="Zhao H."/>
            <person name="Song W."/>
            <person name="Zhang M."/>
            <person name="Cui Y."/>
            <person name="Dong X."/>
            <person name="Liu H."/>
            <person name="Ma X."/>
            <person name="Jiao Y."/>
            <person name="Wang B."/>
            <person name="Wei X."/>
            <person name="Stein J.C."/>
            <person name="Glaubitz J.C."/>
            <person name="Lu F."/>
            <person name="Yu G."/>
            <person name="Liang C."/>
            <person name="Fengler K."/>
            <person name="Li B."/>
            <person name="Rafalski A."/>
            <person name="Schnable P.S."/>
            <person name="Ware D.H."/>
            <person name="Buckler E.S."/>
            <person name="Lai J."/>
        </authorList>
    </citation>
    <scope>NUCLEOTIDE SEQUENCE [LARGE SCALE GENOMIC DNA]</scope>
    <source>
        <tissue evidence="1">Seedling</tissue>
    </source>
</reference>
<dbReference type="EMBL" id="NCVQ01000003">
    <property type="protein sequence ID" value="PWZ36630.1"/>
    <property type="molecule type" value="Genomic_DNA"/>
</dbReference>
<accession>A0A3L6FTR0</accession>
<dbReference type="Proteomes" id="UP000251960">
    <property type="component" value="Chromosome 2"/>
</dbReference>
<sequence length="48" mass="5719">MVSDQCLPFRKPLHVTSVIKTTFKRRLTVFKRQNSNWRLKPRSGVLTF</sequence>
<name>A0A3L6FTR0_MAIZE</name>